<reference evidence="4" key="1">
    <citation type="submission" date="2018-11" db="EMBL/GenBank/DDBJ databases">
        <authorList>
            <person name="Alioto T."/>
            <person name="Alioto T."/>
        </authorList>
    </citation>
    <scope>NUCLEOTIDE SEQUENCE</scope>
</reference>
<gene>
    <name evidence="4" type="ORF">MGAL_10B017208</name>
</gene>
<feature type="domain" description="DDE Tnp4" evidence="3">
    <location>
        <begin position="2"/>
        <end position="87"/>
    </location>
</feature>
<keyword evidence="2" id="KW-0479">Metal-binding</keyword>
<dbReference type="GO" id="GO:0046872">
    <property type="term" value="F:metal ion binding"/>
    <property type="evidence" value="ECO:0007669"/>
    <property type="project" value="UniProtKB-KW"/>
</dbReference>
<name>A0A8B6H1V0_MYTGA</name>
<dbReference type="AlphaFoldDB" id="A0A8B6H1V0"/>
<evidence type="ECO:0000256" key="1">
    <source>
        <dbReference type="ARBA" id="ARBA00001968"/>
    </source>
</evidence>
<evidence type="ECO:0000313" key="4">
    <source>
        <dbReference type="EMBL" id="VDI72805.1"/>
    </source>
</evidence>
<dbReference type="OrthoDB" id="6483946at2759"/>
<evidence type="ECO:0000313" key="5">
    <source>
        <dbReference type="Proteomes" id="UP000596742"/>
    </source>
</evidence>
<accession>A0A8B6H1V0</accession>
<dbReference type="Proteomes" id="UP000596742">
    <property type="component" value="Unassembled WGS sequence"/>
</dbReference>
<comment type="cofactor">
    <cofactor evidence="1">
        <name>a divalent metal cation</name>
        <dbReference type="ChEBI" id="CHEBI:60240"/>
    </cofactor>
</comment>
<dbReference type="Pfam" id="PF13359">
    <property type="entry name" value="DDE_Tnp_4"/>
    <property type="match status" value="1"/>
</dbReference>
<keyword evidence="5" id="KW-1185">Reference proteome</keyword>
<dbReference type="InterPro" id="IPR027806">
    <property type="entry name" value="HARBI1_dom"/>
</dbReference>
<proteinExistence type="predicted"/>
<comment type="caution">
    <text evidence="4">The sequence shown here is derived from an EMBL/GenBank/DDBJ whole genome shotgun (WGS) entry which is preliminary data.</text>
</comment>
<dbReference type="EMBL" id="UYJE01009362">
    <property type="protein sequence ID" value="VDI72805.1"/>
    <property type="molecule type" value="Genomic_DNA"/>
</dbReference>
<dbReference type="PANTHER" id="PTHR23080">
    <property type="entry name" value="THAP DOMAIN PROTEIN"/>
    <property type="match status" value="1"/>
</dbReference>
<evidence type="ECO:0000256" key="2">
    <source>
        <dbReference type="ARBA" id="ARBA00022723"/>
    </source>
</evidence>
<evidence type="ECO:0000259" key="3">
    <source>
        <dbReference type="Pfam" id="PF13359"/>
    </source>
</evidence>
<organism evidence="4 5">
    <name type="scientific">Mytilus galloprovincialis</name>
    <name type="common">Mediterranean mussel</name>
    <dbReference type="NCBI Taxonomy" id="29158"/>
    <lineage>
        <taxon>Eukaryota</taxon>
        <taxon>Metazoa</taxon>
        <taxon>Spiralia</taxon>
        <taxon>Lophotrochozoa</taxon>
        <taxon>Mollusca</taxon>
        <taxon>Bivalvia</taxon>
        <taxon>Autobranchia</taxon>
        <taxon>Pteriomorphia</taxon>
        <taxon>Mytilida</taxon>
        <taxon>Mytiloidea</taxon>
        <taxon>Mytilidae</taxon>
        <taxon>Mytilinae</taxon>
        <taxon>Mytilus</taxon>
    </lineage>
</organism>
<sequence>MVTFVSRLWGRNVSDRHIVEHDGLIHKLSPGDVIMADKGFTIEDLLSPDIGLNVPPRLSSKNQMSSFKTADIASARIVVEMKMEQVKKI</sequence>
<protein>
    <recommendedName>
        <fullName evidence="3">DDE Tnp4 domain-containing protein</fullName>
    </recommendedName>
</protein>